<evidence type="ECO:0000256" key="1">
    <source>
        <dbReference type="ARBA" id="ARBA00012528"/>
    </source>
</evidence>
<name>A0AAP8D4W5_RALSL</name>
<keyword evidence="3" id="KW-1133">Transmembrane helix</keyword>
<dbReference type="InterPro" id="IPR050469">
    <property type="entry name" value="Diguanylate_Cyclase"/>
</dbReference>
<sequence length="554" mass="59895">MADVVAPARPPRTAVRRIARVALVLSALLAGIVLCWFAAGAVADAMGARELRQAFDARHQLAEQVAAGMASQITADVALLRAVPLTLAEVESIPAGVARVDTRRWNLMDEGLRVREATAHPEVQAACTFLNAANGNLGLDYTWVVDTRGYVVLASNAGRPGSFIGMQSVLQPYMKAAMLGGLGEQFTVGPMTGVPGLFFAAPIYDAQGHLVAAIATKVNLARLQHWVSHPTSLVADANGLIILSTDASLVGKALPDSRLQRKTPSERFAEYQRVDFEPWSYQTAASAQRALPSWVPAGVRDALVWRVGGEIPSLTVSRNAGADLTVVVAEPLVSWPQQLATHERNRSLGFVLFVSVLLTFVLVVWSLLRERQHHRVTRHLNQRLQRTNSALANEAHFDHLTGVLTRRRFLALFETVLTRAHVRGESLVLVLADLDHFKRINDTWGHAVGDLALQRFASLATGVMRSSDLIGRLGGEEFAVVMSSTTLEDAAGVVERLRAIVAEADDSLPSGLTMTVSLGMTACRSGDTASEMLRRADLALYRAKESGRNRHAAG</sequence>
<dbReference type="InterPro" id="IPR029787">
    <property type="entry name" value="Nucleotide_cyclase"/>
</dbReference>
<dbReference type="Pfam" id="PF00990">
    <property type="entry name" value="GGDEF"/>
    <property type="match status" value="1"/>
</dbReference>
<dbReference type="CDD" id="cd01949">
    <property type="entry name" value="GGDEF"/>
    <property type="match status" value="1"/>
</dbReference>
<dbReference type="GO" id="GO:0052621">
    <property type="term" value="F:diguanylate cyclase activity"/>
    <property type="evidence" value="ECO:0007669"/>
    <property type="project" value="UniProtKB-EC"/>
</dbReference>
<evidence type="ECO:0000313" key="5">
    <source>
        <dbReference type="EMBL" id="OYQ14254.1"/>
    </source>
</evidence>
<reference evidence="5 6" key="1">
    <citation type="submission" date="2017-04" db="EMBL/GenBank/DDBJ databases">
        <title>Genome Announcement: Closed genomes of Ralstonia solanacearum strains K60, UW551, and UW700.</title>
        <authorList>
            <person name="Hayes M."/>
            <person name="Macintyre A.M."/>
            <person name="Allen C."/>
        </authorList>
    </citation>
    <scope>NUCLEOTIDE SEQUENCE [LARGE SCALE GENOMIC DNA]</scope>
    <source>
        <strain evidence="5 6">UW25</strain>
    </source>
</reference>
<comment type="caution">
    <text evidence="5">The sequence shown here is derived from an EMBL/GenBank/DDBJ whole genome shotgun (WGS) entry which is preliminary data.</text>
</comment>
<feature type="transmembrane region" description="Helical" evidence="3">
    <location>
        <begin position="348"/>
        <end position="368"/>
    </location>
</feature>
<dbReference type="Gene3D" id="3.30.450.20">
    <property type="entry name" value="PAS domain"/>
    <property type="match status" value="1"/>
</dbReference>
<dbReference type="EC" id="2.7.7.65" evidence="1"/>
<dbReference type="SMART" id="SM00267">
    <property type="entry name" value="GGDEF"/>
    <property type="match status" value="1"/>
</dbReference>
<evidence type="ECO:0000259" key="4">
    <source>
        <dbReference type="PROSITE" id="PS50887"/>
    </source>
</evidence>
<dbReference type="PANTHER" id="PTHR45138:SF9">
    <property type="entry name" value="DIGUANYLATE CYCLASE DGCM-RELATED"/>
    <property type="match status" value="1"/>
</dbReference>
<gene>
    <name evidence="5" type="ORF">B7R77_14010</name>
</gene>
<feature type="transmembrane region" description="Helical" evidence="3">
    <location>
        <begin position="21"/>
        <end position="43"/>
    </location>
</feature>
<proteinExistence type="predicted"/>
<dbReference type="InterPro" id="IPR043128">
    <property type="entry name" value="Rev_trsase/Diguanyl_cyclase"/>
</dbReference>
<comment type="catalytic activity">
    <reaction evidence="2">
        <text>2 GTP = 3',3'-c-di-GMP + 2 diphosphate</text>
        <dbReference type="Rhea" id="RHEA:24898"/>
        <dbReference type="ChEBI" id="CHEBI:33019"/>
        <dbReference type="ChEBI" id="CHEBI:37565"/>
        <dbReference type="ChEBI" id="CHEBI:58805"/>
        <dbReference type="EC" id="2.7.7.65"/>
    </reaction>
</comment>
<evidence type="ECO:0000256" key="2">
    <source>
        <dbReference type="ARBA" id="ARBA00034247"/>
    </source>
</evidence>
<dbReference type="Gene3D" id="3.30.70.270">
    <property type="match status" value="1"/>
</dbReference>
<keyword evidence="3" id="KW-0812">Transmembrane</keyword>
<dbReference type="FunFam" id="3.30.70.270:FF:000001">
    <property type="entry name" value="Diguanylate cyclase domain protein"/>
    <property type="match status" value="1"/>
</dbReference>
<dbReference type="Proteomes" id="UP000216164">
    <property type="component" value="Unassembled WGS sequence"/>
</dbReference>
<accession>A0AAP8D4W5</accession>
<organism evidence="5 6">
    <name type="scientific">Ralstonia solanacearum K60</name>
    <dbReference type="NCBI Taxonomy" id="1091042"/>
    <lineage>
        <taxon>Bacteria</taxon>
        <taxon>Pseudomonadati</taxon>
        <taxon>Pseudomonadota</taxon>
        <taxon>Betaproteobacteria</taxon>
        <taxon>Burkholderiales</taxon>
        <taxon>Burkholderiaceae</taxon>
        <taxon>Ralstonia</taxon>
        <taxon>Ralstonia solanacearum species complex</taxon>
    </lineage>
</organism>
<feature type="domain" description="GGDEF" evidence="4">
    <location>
        <begin position="425"/>
        <end position="554"/>
    </location>
</feature>
<evidence type="ECO:0000256" key="3">
    <source>
        <dbReference type="SAM" id="Phobius"/>
    </source>
</evidence>
<dbReference type="InterPro" id="IPR029151">
    <property type="entry name" value="Sensor-like_sf"/>
</dbReference>
<dbReference type="PROSITE" id="PS50887">
    <property type="entry name" value="GGDEF"/>
    <property type="match status" value="1"/>
</dbReference>
<protein>
    <recommendedName>
        <fullName evidence="1">diguanylate cyclase</fullName>
        <ecNumber evidence="1">2.7.7.65</ecNumber>
    </recommendedName>
</protein>
<evidence type="ECO:0000313" key="6">
    <source>
        <dbReference type="Proteomes" id="UP000216164"/>
    </source>
</evidence>
<dbReference type="EMBL" id="NCTK01000001">
    <property type="protein sequence ID" value="OYQ14254.1"/>
    <property type="molecule type" value="Genomic_DNA"/>
</dbReference>
<dbReference type="SUPFAM" id="SSF55073">
    <property type="entry name" value="Nucleotide cyclase"/>
    <property type="match status" value="1"/>
</dbReference>
<dbReference type="PANTHER" id="PTHR45138">
    <property type="entry name" value="REGULATORY COMPONENTS OF SENSORY TRANSDUCTION SYSTEM"/>
    <property type="match status" value="1"/>
</dbReference>
<keyword evidence="3" id="KW-0472">Membrane</keyword>
<dbReference type="CDD" id="cd18773">
    <property type="entry name" value="PDC1_HK_sensor"/>
    <property type="match status" value="1"/>
</dbReference>
<dbReference type="InterPro" id="IPR000160">
    <property type="entry name" value="GGDEF_dom"/>
</dbReference>
<dbReference type="SUPFAM" id="SSF103190">
    <property type="entry name" value="Sensory domain-like"/>
    <property type="match status" value="1"/>
</dbReference>
<dbReference type="AlphaFoldDB" id="A0AAP8D4W5"/>
<dbReference type="NCBIfam" id="TIGR00254">
    <property type="entry name" value="GGDEF"/>
    <property type="match status" value="1"/>
</dbReference>